<keyword evidence="6 9" id="KW-0648">Protein biosynthesis</keyword>
<evidence type="ECO:0000256" key="7">
    <source>
        <dbReference type="ARBA" id="ARBA00023146"/>
    </source>
</evidence>
<evidence type="ECO:0000256" key="4">
    <source>
        <dbReference type="ARBA" id="ARBA00022741"/>
    </source>
</evidence>
<feature type="binding site" evidence="9">
    <location>
        <position position="411"/>
    </location>
    <ligand>
        <name>Mg(2+)</name>
        <dbReference type="ChEBI" id="CHEBI:18420"/>
        <label>2</label>
    </ligand>
</feature>
<evidence type="ECO:0000256" key="2">
    <source>
        <dbReference type="ARBA" id="ARBA00022598"/>
    </source>
</evidence>
<evidence type="ECO:0000256" key="5">
    <source>
        <dbReference type="ARBA" id="ARBA00022840"/>
    </source>
</evidence>
<evidence type="ECO:0000256" key="8">
    <source>
        <dbReference type="ARBA" id="ARBA00048573"/>
    </source>
</evidence>
<keyword evidence="9" id="KW-0963">Cytoplasm</keyword>
<dbReference type="InterPro" id="IPR044136">
    <property type="entry name" value="Lys-tRNA-ligase_II_N"/>
</dbReference>
<evidence type="ECO:0000256" key="10">
    <source>
        <dbReference type="RuleBase" id="RU000336"/>
    </source>
</evidence>
<sequence length="495" mass="56911">MEKLTEQEKIRRQKMEDLRAMGVDPFGQAYKRTHKSGQIRAEYENCSKEELADKAVNVKIAGRIMTKRRQGKAGFMHIQDLDGKIQIYVRKDEIGEEQYEIFKKSDIGDIVGIEGQVMKTDHGELSVRAKVYTHLSKSLRPLPEKFHGLQDVEERYRRRYVDLIMNPEAKRIALMRPRIIRAIQRYLDGKGLVEVETPVLQPILGGANARPFVTHHNTLDMDFYMRIATELPLKRLIVGGLEGVYEIGRLFRNEGMDKNHNPEFTTVEAYVAYSDMEGMMELTEGLMENVAFDVLGTTDVTWREKEISLKAPFKRLHMVDGIKEACGVDFWQEMSYEDALALAKEHDIEVEKHHTSVGHIINLFFEKYVEDTIVQPTFVYGHPVEISPLSKRCPDDPRFTERFELLIDGAEFCNAFSELNDPIDQKQRFEAQLAEKENGNEEACEMDTDFVEALEYGLPPTGGVGIGIDRFVMLLTGQDTIREVLLFPHMKNRDN</sequence>
<evidence type="ECO:0000256" key="1">
    <source>
        <dbReference type="ARBA" id="ARBA00008226"/>
    </source>
</evidence>
<dbReference type="GO" id="GO:0006430">
    <property type="term" value="P:lysyl-tRNA aminoacylation"/>
    <property type="evidence" value="ECO:0007669"/>
    <property type="project" value="UniProtKB-UniRule"/>
</dbReference>
<evidence type="ECO:0000313" key="13">
    <source>
        <dbReference type="Proteomes" id="UP000753219"/>
    </source>
</evidence>
<dbReference type="AlphaFoldDB" id="A0A942ZXS9"/>
<reference evidence="12" key="1">
    <citation type="submission" date="2021-02" db="EMBL/GenBank/DDBJ databases">
        <title>Infant gut strain persistence is associated with maternal origin, phylogeny, and functional potential including surface adhesion and iron acquisition.</title>
        <authorList>
            <person name="Lou Y.C."/>
        </authorList>
    </citation>
    <scope>NUCLEOTIDE SEQUENCE</scope>
    <source>
        <strain evidence="12">L3_108_103G1_dasL3_108_103G1_concoct_2</strain>
    </source>
</reference>
<dbReference type="CDD" id="cd00775">
    <property type="entry name" value="LysRS_core"/>
    <property type="match status" value="1"/>
</dbReference>
<feature type="domain" description="Aminoacyl-transfer RNA synthetases class-II family profile" evidence="11">
    <location>
        <begin position="175"/>
        <end position="488"/>
    </location>
</feature>
<dbReference type="GO" id="GO:0140096">
    <property type="term" value="F:catalytic activity, acting on a protein"/>
    <property type="evidence" value="ECO:0007669"/>
    <property type="project" value="UniProtKB-ARBA"/>
</dbReference>
<dbReference type="Pfam" id="PF00152">
    <property type="entry name" value="tRNA-synt_2"/>
    <property type="match status" value="1"/>
</dbReference>
<keyword evidence="7 9" id="KW-0030">Aminoacyl-tRNA synthetase</keyword>
<dbReference type="FunFam" id="2.40.50.140:FF:000024">
    <property type="entry name" value="Lysine--tRNA ligase"/>
    <property type="match status" value="1"/>
</dbReference>
<comment type="caution">
    <text evidence="12">The sequence shown here is derived from an EMBL/GenBank/DDBJ whole genome shotgun (WGS) entry which is preliminary data.</text>
</comment>
<comment type="similarity">
    <text evidence="1 9">Belongs to the class-II aminoacyl-tRNA synthetase family.</text>
</comment>
<dbReference type="SUPFAM" id="SSF55681">
    <property type="entry name" value="Class II aaRS and biotin synthetases"/>
    <property type="match status" value="1"/>
</dbReference>
<dbReference type="GO" id="GO:0016740">
    <property type="term" value="F:transferase activity"/>
    <property type="evidence" value="ECO:0007669"/>
    <property type="project" value="UniProtKB-ARBA"/>
</dbReference>
<dbReference type="CDD" id="cd04322">
    <property type="entry name" value="LysRS_N"/>
    <property type="match status" value="1"/>
</dbReference>
<dbReference type="NCBIfam" id="NF001756">
    <property type="entry name" value="PRK00484.1"/>
    <property type="match status" value="1"/>
</dbReference>
<evidence type="ECO:0000259" key="11">
    <source>
        <dbReference type="PROSITE" id="PS50862"/>
    </source>
</evidence>
<dbReference type="EC" id="6.1.1.6" evidence="9"/>
<dbReference type="InterPro" id="IPR004365">
    <property type="entry name" value="NA-bd_OB_tRNA"/>
</dbReference>
<dbReference type="SUPFAM" id="SSF50249">
    <property type="entry name" value="Nucleic acid-binding proteins"/>
    <property type="match status" value="1"/>
</dbReference>
<dbReference type="GO" id="GO:0005524">
    <property type="term" value="F:ATP binding"/>
    <property type="evidence" value="ECO:0007669"/>
    <property type="project" value="UniProtKB-UniRule"/>
</dbReference>
<organism evidence="12 13">
    <name type="scientific">Amedibacillus dolichus</name>
    <dbReference type="NCBI Taxonomy" id="31971"/>
    <lineage>
        <taxon>Bacteria</taxon>
        <taxon>Bacillati</taxon>
        <taxon>Bacillota</taxon>
        <taxon>Erysipelotrichia</taxon>
        <taxon>Erysipelotrichales</taxon>
        <taxon>Erysipelotrichaceae</taxon>
        <taxon>Amedibacillus</taxon>
    </lineage>
</organism>
<evidence type="ECO:0000256" key="3">
    <source>
        <dbReference type="ARBA" id="ARBA00022723"/>
    </source>
</evidence>
<dbReference type="GeneID" id="92794250"/>
<dbReference type="InterPro" id="IPR004364">
    <property type="entry name" value="Aa-tRNA-synt_II"/>
</dbReference>
<dbReference type="InterPro" id="IPR018149">
    <property type="entry name" value="Lys-tRNA-synth_II_C"/>
</dbReference>
<name>A0A942ZXS9_9FIRM</name>
<dbReference type="PANTHER" id="PTHR42918:SF15">
    <property type="entry name" value="LYSINE--TRNA LIGASE, CHLOROPLASTIC_MITOCHONDRIAL"/>
    <property type="match status" value="1"/>
</dbReference>
<dbReference type="HAMAP" id="MF_00252">
    <property type="entry name" value="Lys_tRNA_synth_class2"/>
    <property type="match status" value="1"/>
</dbReference>
<proteinExistence type="inferred from homology"/>
<dbReference type="GO" id="GO:0000049">
    <property type="term" value="F:tRNA binding"/>
    <property type="evidence" value="ECO:0007669"/>
    <property type="project" value="TreeGrafter"/>
</dbReference>
<gene>
    <name evidence="9 12" type="primary">lysS</name>
    <name evidence="12" type="ORF">KHZ85_07875</name>
</gene>
<evidence type="ECO:0000313" key="12">
    <source>
        <dbReference type="EMBL" id="MBS4884669.1"/>
    </source>
</evidence>
<comment type="subunit">
    <text evidence="9">Homodimer.</text>
</comment>
<keyword evidence="3 9" id="KW-0479">Metal-binding</keyword>
<dbReference type="GO" id="GO:0004824">
    <property type="term" value="F:lysine-tRNA ligase activity"/>
    <property type="evidence" value="ECO:0007669"/>
    <property type="project" value="UniProtKB-UniRule"/>
</dbReference>
<dbReference type="InterPro" id="IPR002313">
    <property type="entry name" value="Lys-tRNA-ligase_II"/>
</dbReference>
<dbReference type="PRINTS" id="PR00982">
    <property type="entry name" value="TRNASYNTHLYS"/>
</dbReference>
<dbReference type="PANTHER" id="PTHR42918">
    <property type="entry name" value="LYSYL-TRNA SYNTHETASE"/>
    <property type="match status" value="1"/>
</dbReference>
<comment type="cofactor">
    <cofactor evidence="9 10">
        <name>Mg(2+)</name>
        <dbReference type="ChEBI" id="CHEBI:18420"/>
    </cofactor>
    <text evidence="9 10">Binds 3 Mg(2+) ions per subunit.</text>
</comment>
<accession>A0A942ZXS9</accession>
<dbReference type="RefSeq" id="WP_004800838.1">
    <property type="nucleotide sequence ID" value="NZ_CABKNA010000001.1"/>
</dbReference>
<comment type="subcellular location">
    <subcellularLocation>
        <location evidence="9">Cytoplasm</location>
    </subcellularLocation>
</comment>
<evidence type="ECO:0000256" key="6">
    <source>
        <dbReference type="ARBA" id="ARBA00022917"/>
    </source>
</evidence>
<protein>
    <recommendedName>
        <fullName evidence="9">Lysine--tRNA ligase</fullName>
        <ecNumber evidence="9">6.1.1.6</ecNumber>
    </recommendedName>
    <alternativeName>
        <fullName evidence="9">Lysyl-tRNA synthetase</fullName>
        <shortName evidence="9">LysRS</shortName>
    </alternativeName>
</protein>
<dbReference type="GO" id="GO:0000287">
    <property type="term" value="F:magnesium ion binding"/>
    <property type="evidence" value="ECO:0007669"/>
    <property type="project" value="UniProtKB-UniRule"/>
</dbReference>
<keyword evidence="4 9" id="KW-0547">Nucleotide-binding</keyword>
<dbReference type="InterPro" id="IPR006195">
    <property type="entry name" value="aa-tRNA-synth_II"/>
</dbReference>
<comment type="catalytic activity">
    <reaction evidence="8 9 10">
        <text>tRNA(Lys) + L-lysine + ATP = L-lysyl-tRNA(Lys) + AMP + diphosphate</text>
        <dbReference type="Rhea" id="RHEA:20792"/>
        <dbReference type="Rhea" id="RHEA-COMP:9696"/>
        <dbReference type="Rhea" id="RHEA-COMP:9697"/>
        <dbReference type="ChEBI" id="CHEBI:30616"/>
        <dbReference type="ChEBI" id="CHEBI:32551"/>
        <dbReference type="ChEBI" id="CHEBI:33019"/>
        <dbReference type="ChEBI" id="CHEBI:78442"/>
        <dbReference type="ChEBI" id="CHEBI:78529"/>
        <dbReference type="ChEBI" id="CHEBI:456215"/>
        <dbReference type="EC" id="6.1.1.6"/>
    </reaction>
</comment>
<feature type="binding site" evidence="9">
    <location>
        <position position="404"/>
    </location>
    <ligand>
        <name>Mg(2+)</name>
        <dbReference type="ChEBI" id="CHEBI:18420"/>
        <label>1</label>
    </ligand>
</feature>
<dbReference type="InterPro" id="IPR012340">
    <property type="entry name" value="NA-bd_OB-fold"/>
</dbReference>
<keyword evidence="2 9" id="KW-0436">Ligase</keyword>
<dbReference type="NCBIfam" id="TIGR00499">
    <property type="entry name" value="lysS_bact"/>
    <property type="match status" value="1"/>
</dbReference>
<dbReference type="EMBL" id="JAGZMZ010000021">
    <property type="protein sequence ID" value="MBS4884669.1"/>
    <property type="molecule type" value="Genomic_DNA"/>
</dbReference>
<dbReference type="GO" id="GO:0005829">
    <property type="term" value="C:cytosol"/>
    <property type="evidence" value="ECO:0007669"/>
    <property type="project" value="TreeGrafter"/>
</dbReference>
<dbReference type="Gene3D" id="2.40.50.140">
    <property type="entry name" value="Nucleic acid-binding proteins"/>
    <property type="match status" value="1"/>
</dbReference>
<dbReference type="InterPro" id="IPR045864">
    <property type="entry name" value="aa-tRNA-synth_II/BPL/LPL"/>
</dbReference>
<feature type="binding site" evidence="9">
    <location>
        <position position="411"/>
    </location>
    <ligand>
        <name>Mg(2+)</name>
        <dbReference type="ChEBI" id="CHEBI:18420"/>
        <label>1</label>
    </ligand>
</feature>
<dbReference type="PROSITE" id="PS50862">
    <property type="entry name" value="AA_TRNA_LIGASE_II"/>
    <property type="match status" value="1"/>
</dbReference>
<keyword evidence="9 10" id="KW-0460">Magnesium</keyword>
<evidence type="ECO:0000256" key="9">
    <source>
        <dbReference type="HAMAP-Rule" id="MF_00252"/>
    </source>
</evidence>
<dbReference type="Gene3D" id="3.30.930.10">
    <property type="entry name" value="Bira Bifunctional Protein, Domain 2"/>
    <property type="match status" value="1"/>
</dbReference>
<dbReference type="Pfam" id="PF01336">
    <property type="entry name" value="tRNA_anti-codon"/>
    <property type="match status" value="1"/>
</dbReference>
<keyword evidence="5 9" id="KW-0067">ATP-binding</keyword>
<dbReference type="Proteomes" id="UP000753219">
    <property type="component" value="Unassembled WGS sequence"/>
</dbReference>